<feature type="domain" description="DHHA1" evidence="2">
    <location>
        <begin position="252"/>
        <end position="319"/>
    </location>
</feature>
<dbReference type="Pfam" id="PF01368">
    <property type="entry name" value="DHH"/>
    <property type="match status" value="1"/>
</dbReference>
<evidence type="ECO:0000259" key="1">
    <source>
        <dbReference type="Pfam" id="PF01368"/>
    </source>
</evidence>
<accession>A0A1G1X840</accession>
<evidence type="ECO:0000313" key="3">
    <source>
        <dbReference type="EMBL" id="OGY36051.1"/>
    </source>
</evidence>
<dbReference type="InterPro" id="IPR001667">
    <property type="entry name" value="DDH_dom"/>
</dbReference>
<comment type="caution">
    <text evidence="3">The sequence shown here is derived from an EMBL/GenBank/DDBJ whole genome shotgun (WGS) entry which is preliminary data.</text>
</comment>
<feature type="domain" description="DDH" evidence="1">
    <location>
        <begin position="33"/>
        <end position="172"/>
    </location>
</feature>
<reference evidence="3 4" key="1">
    <citation type="journal article" date="2016" name="Nat. Commun.">
        <title>Thousands of microbial genomes shed light on interconnected biogeochemical processes in an aquifer system.</title>
        <authorList>
            <person name="Anantharaman K."/>
            <person name="Brown C.T."/>
            <person name="Hug L.A."/>
            <person name="Sharon I."/>
            <person name="Castelle C.J."/>
            <person name="Probst A.J."/>
            <person name="Thomas B.C."/>
            <person name="Singh A."/>
            <person name="Wilkins M.J."/>
            <person name="Karaoz U."/>
            <person name="Brodie E.L."/>
            <person name="Williams K.H."/>
            <person name="Hubbard S.S."/>
            <person name="Banfield J.F."/>
        </authorList>
    </citation>
    <scope>NUCLEOTIDE SEQUENCE [LARGE SCALE GENOMIC DNA]</scope>
</reference>
<dbReference type="Proteomes" id="UP000177941">
    <property type="component" value="Unassembled WGS sequence"/>
</dbReference>
<dbReference type="InterPro" id="IPR038763">
    <property type="entry name" value="DHH_sf"/>
</dbReference>
<dbReference type="InterPro" id="IPR003156">
    <property type="entry name" value="DHHA1_dom"/>
</dbReference>
<evidence type="ECO:0008006" key="5">
    <source>
        <dbReference type="Google" id="ProtNLM"/>
    </source>
</evidence>
<dbReference type="Gene3D" id="3.10.310.30">
    <property type="match status" value="1"/>
</dbReference>
<protein>
    <recommendedName>
        <fullName evidence="5">DDH domain-containing protein</fullName>
    </recommendedName>
</protein>
<name>A0A1G1X840_9BACT</name>
<dbReference type="PANTHER" id="PTHR47618">
    <property type="entry name" value="BIFUNCTIONAL OLIGORIBONUCLEASE AND PAP PHOSPHATASE NRNA"/>
    <property type="match status" value="1"/>
</dbReference>
<evidence type="ECO:0000313" key="4">
    <source>
        <dbReference type="Proteomes" id="UP000177941"/>
    </source>
</evidence>
<gene>
    <name evidence="3" type="ORF">A3E36_02375</name>
</gene>
<dbReference type="Gene3D" id="3.90.1640.10">
    <property type="entry name" value="inorganic pyrophosphatase (n-terminal core)"/>
    <property type="match status" value="1"/>
</dbReference>
<dbReference type="EMBL" id="MHHS01000039">
    <property type="protein sequence ID" value="OGY36051.1"/>
    <property type="molecule type" value="Genomic_DNA"/>
</dbReference>
<sequence>MNSQKKTLASDLLAPYADIVDAIAETLRSAQHVLISTHEHPDGDALGSSLAVHFALKSRGIASTVYIPDAAPDFFQFLPGYDILTTKKPNVSDFDSVILLDYTQLYRTHLEEQVLGRNRVITIDHHYDNPKETAINLVVPAGAATAHILFPLFLALDIPITQNIATCLLTGIFTDTGSFMHDGVTPDILQIASYLMQKGARLAHIAHETYQKKDLPSLQIWGRALSRILVNENTGASISLITLEDLQQCHATLDDLSGVVSMLNTLPQTKYAMLLVEFEPGKIKGSLRSEPQKGVDVSKIAKQLGGGGHKLASGFEIAGHIVKQDGIWRIKAVA</sequence>
<dbReference type="AlphaFoldDB" id="A0A1G1X840"/>
<organism evidence="3 4">
    <name type="scientific">Candidatus Andersenbacteria bacterium RIFCSPHIGHO2_12_FULL_45_11b</name>
    <dbReference type="NCBI Taxonomy" id="1797282"/>
    <lineage>
        <taxon>Bacteria</taxon>
        <taxon>Candidatus Anderseniibacteriota</taxon>
    </lineage>
</organism>
<dbReference type="Pfam" id="PF02272">
    <property type="entry name" value="DHHA1"/>
    <property type="match status" value="1"/>
</dbReference>
<proteinExistence type="predicted"/>
<dbReference type="InterPro" id="IPR051319">
    <property type="entry name" value="Oligoribo/pAp-PDE_c-di-AMP_PDE"/>
</dbReference>
<dbReference type="SUPFAM" id="SSF64182">
    <property type="entry name" value="DHH phosphoesterases"/>
    <property type="match status" value="1"/>
</dbReference>
<evidence type="ECO:0000259" key="2">
    <source>
        <dbReference type="Pfam" id="PF02272"/>
    </source>
</evidence>
<dbReference type="PANTHER" id="PTHR47618:SF1">
    <property type="entry name" value="BIFUNCTIONAL OLIGORIBONUCLEASE AND PAP PHOSPHATASE NRNA"/>
    <property type="match status" value="1"/>
</dbReference>
<dbReference type="GO" id="GO:0003676">
    <property type="term" value="F:nucleic acid binding"/>
    <property type="evidence" value="ECO:0007669"/>
    <property type="project" value="InterPro"/>
</dbReference>